<name>A0ABM7NT74_9VIRU</name>
<dbReference type="GeneID" id="80558580"/>
<evidence type="ECO:0008006" key="3">
    <source>
        <dbReference type="Google" id="ProtNLM"/>
    </source>
</evidence>
<dbReference type="SUPFAM" id="SSF158430">
    <property type="entry name" value="Bacillus cereus metalloprotein-like"/>
    <property type="match status" value="2"/>
</dbReference>
<accession>A0ABM7NT74</accession>
<dbReference type="EMBL" id="AP024483">
    <property type="protein sequence ID" value="BCS83375.1"/>
    <property type="molecule type" value="Genomic_DNA"/>
</dbReference>
<sequence>MNSNKNYKDYKDYKKYKEKYLKLKEKILKQSGGINFQTDFDIADEIYFWSRQMMEHMFILHLGLEDEKNKLKSKALDLHLKWKKFMTNNFYDHDVKLGSDTVFLSDSDISKIKFVNKNELNNLINETESYKSNLVDILNTNSWIGWIFPGIAEHMLEESIYFKRKINGPQYSPSEEIEYINKHHKTEIAATAQLLDPSESHIIDIVKSYGDMTMSKFSGTEQFPHQWTDTELNILKGIQSSDDATLLRISIKYSKELTEFAEDTGHKIDNKQLKSIIHPVLAHHEYREFARFTERLNQLSI</sequence>
<dbReference type="RefSeq" id="YP_010841983.1">
    <property type="nucleotide sequence ID" value="NC_079139.1"/>
</dbReference>
<dbReference type="InterPro" id="IPR021328">
    <property type="entry name" value="CotB-like"/>
</dbReference>
<dbReference type="Gene3D" id="1.20.1260.120">
    <property type="entry name" value="Protein of unknown function DUF2935"/>
    <property type="match status" value="1"/>
</dbReference>
<proteinExistence type="predicted"/>
<keyword evidence="2" id="KW-1185">Reference proteome</keyword>
<reference evidence="1 2" key="1">
    <citation type="submission" date="2021-02" db="EMBL/GenBank/DDBJ databases">
        <title>Cotonvirus japonicus, which uses Golgi apparatus of host cells for its virion factory, phylogenetically links tailed tupanvirus and icosahedral mimivirus.</title>
        <authorList>
            <person name="Takahashi H."/>
            <person name="Fukaya S."/>
            <person name="Song C."/>
            <person name="Murata K."/>
            <person name="Takemura M."/>
        </authorList>
    </citation>
    <scope>NUCLEOTIDE SEQUENCE [LARGE SCALE GENOMIC DNA]</scope>
</reference>
<dbReference type="Proteomes" id="UP001321479">
    <property type="component" value="Segment"/>
</dbReference>
<dbReference type="Pfam" id="PF11155">
    <property type="entry name" value="DUF2935"/>
    <property type="match status" value="2"/>
</dbReference>
<protein>
    <recommendedName>
        <fullName evidence="3">DUF2935 domain-containing protein</fullName>
    </recommendedName>
</protein>
<evidence type="ECO:0000313" key="1">
    <source>
        <dbReference type="EMBL" id="BCS83375.1"/>
    </source>
</evidence>
<organism evidence="1 2">
    <name type="scientific">Cotonvirus japonicus</name>
    <dbReference type="NCBI Taxonomy" id="2811091"/>
    <lineage>
        <taxon>Viruses</taxon>
        <taxon>Varidnaviria</taxon>
        <taxon>Bamfordvirae</taxon>
        <taxon>Nucleocytoviricota</taxon>
        <taxon>Megaviricetes</taxon>
        <taxon>Imitervirales</taxon>
        <taxon>Mimiviridae</taxon>
        <taxon>Megamimivirinae</taxon>
        <taxon>Cotonvirus</taxon>
        <taxon>Cotonvirus japonicum</taxon>
    </lineage>
</organism>
<evidence type="ECO:0000313" key="2">
    <source>
        <dbReference type="Proteomes" id="UP001321479"/>
    </source>
</evidence>